<reference evidence="1" key="1">
    <citation type="submission" date="2016-10" db="EMBL/GenBank/DDBJ databases">
        <title>Sequence of Gallionella enrichment culture.</title>
        <authorList>
            <person name="Poehlein A."/>
            <person name="Muehling M."/>
            <person name="Daniel R."/>
        </authorList>
    </citation>
    <scope>NUCLEOTIDE SEQUENCE</scope>
</reference>
<sequence length="192" mass="22503">MRWVGIFGKHSTYMSGTSPCQAHCLRQSPWLKWLYETRSIAISKHGRNRAGQIGWTSRLSTKRAKLILRKLDLEIPKNPSHGKVLAELNFGFWRFLVANRYLHTIWIPTMNSAFPKLEGRPGERREIVERSIERLWFLRNRIGHHEPIHARNIERDTASMTFLLDWICPDTSAWAAAQRRVQQVLLRRPGLK</sequence>
<name>A0A1J5Q054_9ZZZZ</name>
<organism evidence="1">
    <name type="scientific">mine drainage metagenome</name>
    <dbReference type="NCBI Taxonomy" id="410659"/>
    <lineage>
        <taxon>unclassified sequences</taxon>
        <taxon>metagenomes</taxon>
        <taxon>ecological metagenomes</taxon>
    </lineage>
</organism>
<protein>
    <recommendedName>
        <fullName evidence="2">Abi-like protein</fullName>
    </recommendedName>
</protein>
<evidence type="ECO:0008006" key="2">
    <source>
        <dbReference type="Google" id="ProtNLM"/>
    </source>
</evidence>
<comment type="caution">
    <text evidence="1">The sequence shown here is derived from an EMBL/GenBank/DDBJ whole genome shotgun (WGS) entry which is preliminary data.</text>
</comment>
<dbReference type="AlphaFoldDB" id="A0A1J5Q054"/>
<accession>A0A1J5Q054</accession>
<evidence type="ECO:0000313" key="1">
    <source>
        <dbReference type="EMBL" id="OIQ77105.1"/>
    </source>
</evidence>
<proteinExistence type="predicted"/>
<dbReference type="EMBL" id="MLJW01001694">
    <property type="protein sequence ID" value="OIQ77105.1"/>
    <property type="molecule type" value="Genomic_DNA"/>
</dbReference>
<gene>
    <name evidence="1" type="ORF">GALL_412090</name>
</gene>